<dbReference type="EMBL" id="JACCCC010000001">
    <property type="protein sequence ID" value="NYE45295.1"/>
    <property type="molecule type" value="Genomic_DNA"/>
</dbReference>
<accession>A0A852TNW6</accession>
<gene>
    <name evidence="1" type="ORF">HDA32_000415</name>
</gene>
<keyword evidence="2" id="KW-1185">Reference proteome</keyword>
<sequence>MLEARADLADAVPAALEDPTTSRTALGVAYWPKPRHRGC</sequence>
<organism evidence="1 2">
    <name type="scientific">Spinactinospora alkalitolerans</name>
    <dbReference type="NCBI Taxonomy" id="687207"/>
    <lineage>
        <taxon>Bacteria</taxon>
        <taxon>Bacillati</taxon>
        <taxon>Actinomycetota</taxon>
        <taxon>Actinomycetes</taxon>
        <taxon>Streptosporangiales</taxon>
        <taxon>Nocardiopsidaceae</taxon>
        <taxon>Spinactinospora</taxon>
    </lineage>
</organism>
<dbReference type="Proteomes" id="UP000589036">
    <property type="component" value="Unassembled WGS sequence"/>
</dbReference>
<name>A0A852TNW6_9ACTN</name>
<evidence type="ECO:0000313" key="1">
    <source>
        <dbReference type="EMBL" id="NYE45295.1"/>
    </source>
</evidence>
<dbReference type="AlphaFoldDB" id="A0A852TNW6"/>
<reference evidence="1 2" key="1">
    <citation type="submission" date="2020-07" db="EMBL/GenBank/DDBJ databases">
        <title>Sequencing the genomes of 1000 actinobacteria strains.</title>
        <authorList>
            <person name="Klenk H.-P."/>
        </authorList>
    </citation>
    <scope>NUCLEOTIDE SEQUENCE [LARGE SCALE GENOMIC DNA]</scope>
    <source>
        <strain evidence="1 2">CXB654</strain>
    </source>
</reference>
<evidence type="ECO:0000313" key="2">
    <source>
        <dbReference type="Proteomes" id="UP000589036"/>
    </source>
</evidence>
<proteinExistence type="predicted"/>
<comment type="caution">
    <text evidence="1">The sequence shown here is derived from an EMBL/GenBank/DDBJ whole genome shotgun (WGS) entry which is preliminary data.</text>
</comment>
<protein>
    <submittedName>
        <fullName evidence="1">Uncharacterized protein</fullName>
    </submittedName>
</protein>